<dbReference type="AlphaFoldDB" id="A0A0W0ZVP4"/>
<organism evidence="1 2">
    <name type="scientific">Legionella tucsonensis</name>
    <dbReference type="NCBI Taxonomy" id="40335"/>
    <lineage>
        <taxon>Bacteria</taxon>
        <taxon>Pseudomonadati</taxon>
        <taxon>Pseudomonadota</taxon>
        <taxon>Gammaproteobacteria</taxon>
        <taxon>Legionellales</taxon>
        <taxon>Legionellaceae</taxon>
        <taxon>Legionella</taxon>
    </lineage>
</organism>
<dbReference type="EMBL" id="LNZA01000001">
    <property type="protein sequence ID" value="KTD72880.1"/>
    <property type="molecule type" value="Genomic_DNA"/>
</dbReference>
<comment type="caution">
    <text evidence="1">The sequence shown here is derived from an EMBL/GenBank/DDBJ whole genome shotgun (WGS) entry which is preliminary data.</text>
</comment>
<reference evidence="1 2" key="1">
    <citation type="submission" date="2015-11" db="EMBL/GenBank/DDBJ databases">
        <title>Genomic analysis of 38 Legionella species identifies large and diverse effector repertoires.</title>
        <authorList>
            <person name="Burstein D."/>
            <person name="Amaro F."/>
            <person name="Zusman T."/>
            <person name="Lifshitz Z."/>
            <person name="Cohen O."/>
            <person name="Gilbert J.A."/>
            <person name="Pupko T."/>
            <person name="Shuman H.A."/>
            <person name="Segal G."/>
        </authorList>
    </citation>
    <scope>NUCLEOTIDE SEQUENCE [LARGE SCALE GENOMIC DNA]</scope>
    <source>
        <strain evidence="1 2">ATCC 49180</strain>
    </source>
</reference>
<protein>
    <submittedName>
        <fullName evidence="1">Uncharacterized protein</fullName>
    </submittedName>
</protein>
<evidence type="ECO:0000313" key="1">
    <source>
        <dbReference type="EMBL" id="KTD72880.1"/>
    </source>
</evidence>
<gene>
    <name evidence="1" type="ORF">Ltuc_0727</name>
</gene>
<dbReference type="PATRIC" id="fig|40335.7.peg.765"/>
<proteinExistence type="predicted"/>
<keyword evidence="2" id="KW-1185">Reference proteome</keyword>
<name>A0A0W0ZVP4_9GAMM</name>
<dbReference type="Proteomes" id="UP000054693">
    <property type="component" value="Unassembled WGS sequence"/>
</dbReference>
<evidence type="ECO:0000313" key="2">
    <source>
        <dbReference type="Proteomes" id="UP000054693"/>
    </source>
</evidence>
<accession>A0A0W0ZVP4</accession>
<sequence>MNLTIPGYGLRLHPGYVTTPSLAQKVVMAQVQEIQDSQAHKALVLSDIHQAHQDTHKALVFRHRFSK</sequence>
<dbReference type="STRING" id="40335.Ltuc_0727"/>